<name>A0A955LWL0_UNCKA</name>
<protein>
    <recommendedName>
        <fullName evidence="1">LA2681-like HEPN domain-containing protein</fullName>
    </recommendedName>
</protein>
<gene>
    <name evidence="2" type="ORF">KC573_03555</name>
</gene>
<proteinExistence type="predicted"/>
<evidence type="ECO:0000259" key="1">
    <source>
        <dbReference type="Pfam" id="PF18733"/>
    </source>
</evidence>
<feature type="domain" description="LA2681-like HEPN" evidence="1">
    <location>
        <begin position="246"/>
        <end position="438"/>
    </location>
</feature>
<dbReference type="Gene3D" id="1.25.40.10">
    <property type="entry name" value="Tetratricopeptide repeat domain"/>
    <property type="match status" value="1"/>
</dbReference>
<organism evidence="2 3">
    <name type="scientific">candidate division WWE3 bacterium</name>
    <dbReference type="NCBI Taxonomy" id="2053526"/>
    <lineage>
        <taxon>Bacteria</taxon>
        <taxon>Katanobacteria</taxon>
    </lineage>
</organism>
<dbReference type="EMBL" id="JAGQKY010000178">
    <property type="protein sequence ID" value="MCA9397882.1"/>
    <property type="molecule type" value="Genomic_DNA"/>
</dbReference>
<reference evidence="2" key="1">
    <citation type="submission" date="2020-04" db="EMBL/GenBank/DDBJ databases">
        <authorList>
            <person name="Zhang T."/>
        </authorList>
    </citation>
    <scope>NUCLEOTIDE SEQUENCE</scope>
    <source>
        <strain evidence="2">HKST-UBA02</strain>
    </source>
</reference>
<dbReference type="Pfam" id="PF18733">
    <property type="entry name" value="HEPN_LA2681"/>
    <property type="match status" value="1"/>
</dbReference>
<dbReference type="InterPro" id="IPR011990">
    <property type="entry name" value="TPR-like_helical_dom_sf"/>
</dbReference>
<comment type="caution">
    <text evidence="2">The sequence shown here is derived from an EMBL/GenBank/DDBJ whole genome shotgun (WGS) entry which is preliminary data.</text>
</comment>
<accession>A0A955LWL0</accession>
<dbReference type="AlphaFoldDB" id="A0A955LWL0"/>
<evidence type="ECO:0000313" key="3">
    <source>
        <dbReference type="Proteomes" id="UP000699691"/>
    </source>
</evidence>
<feature type="non-terminal residue" evidence="2">
    <location>
        <position position="1"/>
    </location>
</feature>
<dbReference type="SUPFAM" id="SSF48452">
    <property type="entry name" value="TPR-like"/>
    <property type="match status" value="1"/>
</dbReference>
<evidence type="ECO:0000313" key="2">
    <source>
        <dbReference type="EMBL" id="MCA9397882.1"/>
    </source>
</evidence>
<sequence>IIREGIDLGEVTLSKTKNNRTQAYLRYCLANGYTYLHQLTESMGGIVDRTIPQSEHLLQAKRHLLQATDFEIDDPSLKVQLLVNLGNSLDTFGRGIEAIHAYNEALRLSKNFPMAVANRAKALRAFADISDKYRASIYVTAYQDIKSVLDDPKLVQVGGLEAKKAFERELTNIESRFQDKSLLKKNIKHPRYKTDGLTKFEKYYLDFCSQEGLFLNFHIHDGHCEAAIEDPVFIRLITKLDDNDTFYYFAKQLNQIKEDYAVARLNLVQSQYKQKAFDNISKRTSYVYALDYSQFNLYIGLLKSAFKDAFNILDKIAVFINDYYNLELKENNIYFITASIWEDKGAIRREILNSENISLYALYDIYRDFKSNRCQKIKQIRNALTHRRLVVFDSLITSIDDDADKHNIDSDTLLQETVNLMRLTKAAIIYLINFVNIEEEKKHKAGVKPILSMYADTSQFL</sequence>
<dbReference type="Proteomes" id="UP000699691">
    <property type="component" value="Unassembled WGS sequence"/>
</dbReference>
<reference evidence="2" key="2">
    <citation type="journal article" date="2021" name="Microbiome">
        <title>Successional dynamics and alternative stable states in a saline activated sludge microbial community over 9 years.</title>
        <authorList>
            <person name="Wang Y."/>
            <person name="Ye J."/>
            <person name="Ju F."/>
            <person name="Liu L."/>
            <person name="Boyd J.A."/>
            <person name="Deng Y."/>
            <person name="Parks D.H."/>
            <person name="Jiang X."/>
            <person name="Yin X."/>
            <person name="Woodcroft B.J."/>
            <person name="Tyson G.W."/>
            <person name="Hugenholtz P."/>
            <person name="Polz M.F."/>
            <person name="Zhang T."/>
        </authorList>
    </citation>
    <scope>NUCLEOTIDE SEQUENCE</scope>
    <source>
        <strain evidence="2">HKST-UBA02</strain>
    </source>
</reference>
<dbReference type="InterPro" id="IPR040826">
    <property type="entry name" value="HEPN_LA2681"/>
</dbReference>